<evidence type="ECO:0000256" key="1">
    <source>
        <dbReference type="ARBA" id="ARBA00022448"/>
    </source>
</evidence>
<organism evidence="6 7">
    <name type="scientific">Yanghanlia caeni</name>
    <dbReference type="NCBI Taxonomy" id="3064283"/>
    <lineage>
        <taxon>Bacteria</taxon>
        <taxon>Pseudomonadati</taxon>
        <taxon>Pseudomonadota</taxon>
        <taxon>Betaproteobacteria</taxon>
        <taxon>Burkholderiales</taxon>
        <taxon>Alcaligenaceae</taxon>
        <taxon>Yanghanlia</taxon>
    </lineage>
</organism>
<dbReference type="PANTHER" id="PTHR36504:SF1">
    <property type="entry name" value="LIPOPOLYSACCHARIDE EXPORT SYSTEM PROTEIN LPTA"/>
    <property type="match status" value="1"/>
</dbReference>
<feature type="chain" id="PRO_5044904465" description="Lipopolysaccharide export system protein LptA" evidence="4">
    <location>
        <begin position="25"/>
        <end position="196"/>
    </location>
</feature>
<keyword evidence="2 4" id="KW-0732">Signal</keyword>
<feature type="signal peptide" evidence="4">
    <location>
        <begin position="1"/>
        <end position="24"/>
    </location>
</feature>
<dbReference type="NCBIfam" id="TIGR03002">
    <property type="entry name" value="outer_YhbN_LptA"/>
    <property type="match status" value="1"/>
</dbReference>
<comment type="caution">
    <text evidence="6">The sequence shown here is derived from an EMBL/GenBank/DDBJ whole genome shotgun (WGS) entry which is preliminary data.</text>
</comment>
<dbReference type="InterPro" id="IPR005653">
    <property type="entry name" value="OstA-like_N"/>
</dbReference>
<keyword evidence="7" id="KW-1185">Reference proteome</keyword>
<dbReference type="Pfam" id="PF03968">
    <property type="entry name" value="LptD_N"/>
    <property type="match status" value="1"/>
</dbReference>
<gene>
    <name evidence="4 6" type="primary">lptA</name>
    <name evidence="6" type="ORF">Q8947_08960</name>
</gene>
<comment type="subunit">
    <text evidence="4">Component of the lipopolysaccharide transport and assembly complex.</text>
</comment>
<evidence type="ECO:0000259" key="5">
    <source>
        <dbReference type="Pfam" id="PF03968"/>
    </source>
</evidence>
<sequence length="196" mass="21609" precursor="true">MTTPLRFLAVSALAACLASPAVLAQQSAQEEEPDTLIISDTLNYDDIRKESVFTGNVVLTRGNMTLHSDTLTMREDEEGFQYGTATVESGKRVFLRQENPEKFEVLEARGQRAEYDGKKEEVEMIGKAVVTRFICGKPFDNIQGERVIYRQKTETYQAFGGPNSAAPGGRVRSLATPRARADAAIEACRRQQGASN</sequence>
<evidence type="ECO:0000313" key="6">
    <source>
        <dbReference type="EMBL" id="MDR4126110.1"/>
    </source>
</evidence>
<reference evidence="6 7" key="1">
    <citation type="submission" date="2023-08" db="EMBL/GenBank/DDBJ databases">
        <title>Alcaligenaceae gen. nov., a novel taxon isolated from the sludge of Yixing Pesticide Factory.</title>
        <authorList>
            <person name="Ruan L."/>
        </authorList>
    </citation>
    <scope>NUCLEOTIDE SEQUENCE [LARGE SCALE GENOMIC DNA]</scope>
    <source>
        <strain evidence="6 7">LG-2</strain>
    </source>
</reference>
<feature type="domain" description="Organic solvent tolerance-like N-terminal" evidence="5">
    <location>
        <begin position="37"/>
        <end position="154"/>
    </location>
</feature>
<protein>
    <recommendedName>
        <fullName evidence="4">Lipopolysaccharide export system protein LptA</fullName>
    </recommendedName>
</protein>
<keyword evidence="3 4" id="KW-0574">Periplasm</keyword>
<dbReference type="RefSeq" id="WP_165277692.1">
    <property type="nucleotide sequence ID" value="NZ_JAUZQE010000018.1"/>
</dbReference>
<comment type="similarity">
    <text evidence="4">Belongs to the LptA family.</text>
</comment>
<dbReference type="Gene3D" id="2.60.450.10">
    <property type="entry name" value="Lipopolysaccharide (LPS) transport protein A like domain"/>
    <property type="match status" value="1"/>
</dbReference>
<comment type="subcellular location">
    <subcellularLocation>
        <location evidence="4">Periplasm</location>
    </subcellularLocation>
</comment>
<evidence type="ECO:0000256" key="3">
    <source>
        <dbReference type="ARBA" id="ARBA00022764"/>
    </source>
</evidence>
<dbReference type="EMBL" id="JAUZQE010000018">
    <property type="protein sequence ID" value="MDR4126110.1"/>
    <property type="molecule type" value="Genomic_DNA"/>
</dbReference>
<evidence type="ECO:0000313" key="7">
    <source>
        <dbReference type="Proteomes" id="UP001232156"/>
    </source>
</evidence>
<dbReference type="InterPro" id="IPR052037">
    <property type="entry name" value="LPS_export_LptA"/>
</dbReference>
<comment type="function">
    <text evidence="4">Involved in the assembly of lipopolysaccharide (LPS). Required for the translocation of LPS from the inner membrane to the outer membrane.</text>
</comment>
<evidence type="ECO:0000256" key="2">
    <source>
        <dbReference type="ARBA" id="ARBA00022729"/>
    </source>
</evidence>
<accession>A0ABU1D6P3</accession>
<dbReference type="Proteomes" id="UP001232156">
    <property type="component" value="Unassembled WGS sequence"/>
</dbReference>
<dbReference type="InterPro" id="IPR014340">
    <property type="entry name" value="LptA"/>
</dbReference>
<dbReference type="HAMAP" id="MF_01914">
    <property type="entry name" value="LPS_assembly_LptA"/>
    <property type="match status" value="1"/>
</dbReference>
<dbReference type="PANTHER" id="PTHR36504">
    <property type="entry name" value="LIPOPOLYSACCHARIDE EXPORT SYSTEM PROTEIN LPTA"/>
    <property type="match status" value="1"/>
</dbReference>
<proteinExistence type="inferred from homology"/>
<keyword evidence="1 4" id="KW-0813">Transport</keyword>
<evidence type="ECO:0000256" key="4">
    <source>
        <dbReference type="HAMAP-Rule" id="MF_01914"/>
    </source>
</evidence>
<name>A0ABU1D6P3_9BURK</name>